<name>A0A1B0C6C1_9MUSC</name>
<reference evidence="1" key="2">
    <citation type="submission" date="2020-05" db="UniProtKB">
        <authorList>
            <consortium name="EnsemblMetazoa"/>
        </authorList>
    </citation>
    <scope>IDENTIFICATION</scope>
    <source>
        <strain evidence="1">IAEA</strain>
    </source>
</reference>
<reference evidence="2" key="1">
    <citation type="submission" date="2015-01" db="EMBL/GenBank/DDBJ databases">
        <authorList>
            <person name="Aksoy S."/>
            <person name="Warren W."/>
            <person name="Wilson R.K."/>
        </authorList>
    </citation>
    <scope>NUCLEOTIDE SEQUENCE [LARGE SCALE GENOMIC DNA]</scope>
    <source>
        <strain evidence="2">IAEA</strain>
    </source>
</reference>
<sequence>MPYKTPSQMQRSAKSPSRFRLMKLLGLIIGIVTISSLEAKSTLYRFVREYSEISDDCNCKPGTFSTTSHFLDTRFLLWTMMKHILLELISWSHATNGAQHN</sequence>
<evidence type="ECO:0000313" key="1">
    <source>
        <dbReference type="EnsemblMetazoa" id="GPPI050349-PA"/>
    </source>
</evidence>
<dbReference type="VEuPathDB" id="VectorBase:GPPI050349"/>
<protein>
    <submittedName>
        <fullName evidence="1">Uncharacterized protein</fullName>
    </submittedName>
</protein>
<accession>A0A1B0C6C1</accession>
<dbReference type="EMBL" id="JXJN01026539">
    <property type="status" value="NOT_ANNOTATED_CDS"/>
    <property type="molecule type" value="Genomic_DNA"/>
</dbReference>
<evidence type="ECO:0000313" key="2">
    <source>
        <dbReference type="Proteomes" id="UP000092460"/>
    </source>
</evidence>
<dbReference type="EMBL" id="JXJN01026538">
    <property type="status" value="NOT_ANNOTATED_CDS"/>
    <property type="molecule type" value="Genomic_DNA"/>
</dbReference>
<dbReference type="EnsemblMetazoa" id="GPPI050349-RA">
    <property type="protein sequence ID" value="GPPI050349-PA"/>
    <property type="gene ID" value="GPPI050349"/>
</dbReference>
<organism evidence="1 2">
    <name type="scientific">Glossina palpalis gambiensis</name>
    <dbReference type="NCBI Taxonomy" id="67801"/>
    <lineage>
        <taxon>Eukaryota</taxon>
        <taxon>Metazoa</taxon>
        <taxon>Ecdysozoa</taxon>
        <taxon>Arthropoda</taxon>
        <taxon>Hexapoda</taxon>
        <taxon>Insecta</taxon>
        <taxon>Pterygota</taxon>
        <taxon>Neoptera</taxon>
        <taxon>Endopterygota</taxon>
        <taxon>Diptera</taxon>
        <taxon>Brachycera</taxon>
        <taxon>Muscomorpha</taxon>
        <taxon>Hippoboscoidea</taxon>
        <taxon>Glossinidae</taxon>
        <taxon>Glossina</taxon>
    </lineage>
</organism>
<keyword evidence="2" id="KW-1185">Reference proteome</keyword>
<proteinExistence type="predicted"/>
<dbReference type="EMBL" id="JXJN01026540">
    <property type="status" value="NOT_ANNOTATED_CDS"/>
    <property type="molecule type" value="Genomic_DNA"/>
</dbReference>
<dbReference type="Proteomes" id="UP000092460">
    <property type="component" value="Unassembled WGS sequence"/>
</dbReference>
<dbReference type="AlphaFoldDB" id="A0A1B0C6C1"/>